<reference evidence="1 2" key="1">
    <citation type="submission" date="2016-05" db="EMBL/GenBank/DDBJ databases">
        <title>Comparative genomics of biotechnologically important yeasts.</title>
        <authorList>
            <consortium name="DOE Joint Genome Institute"/>
            <person name="Riley R."/>
            <person name="Haridas S."/>
            <person name="Wolfe K.H."/>
            <person name="Lopes M.R."/>
            <person name="Hittinger C.T."/>
            <person name="Goker M."/>
            <person name="Salamov A."/>
            <person name="Wisecaver J."/>
            <person name="Long T.M."/>
            <person name="Aerts A.L."/>
            <person name="Barry K."/>
            <person name="Choi C."/>
            <person name="Clum A."/>
            <person name="Coughlan A.Y."/>
            <person name="Deshpande S."/>
            <person name="Douglass A.P."/>
            <person name="Hanson S.J."/>
            <person name="Klenk H.-P."/>
            <person name="LaButti K."/>
            <person name="Lapidus A."/>
            <person name="Lindquist E."/>
            <person name="Lipzen A."/>
            <person name="Meier-kolthoff J.P."/>
            <person name="Ohm R.A."/>
            <person name="Otillar R.P."/>
            <person name="Pangilinan J."/>
            <person name="Peng Y."/>
            <person name="Rokas A."/>
            <person name="Rosa C.A."/>
            <person name="Scheuner C."/>
            <person name="Sibirny A.A."/>
            <person name="Slot J.C."/>
            <person name="Stielow J.B."/>
            <person name="Sun H."/>
            <person name="Kurtzman C.P."/>
            <person name="Blackwell M."/>
            <person name="Grigoriev I.V."/>
            <person name="Jeffries T.W."/>
        </authorList>
    </citation>
    <scope>NUCLEOTIDE SEQUENCE [LARGE SCALE GENOMIC DNA]</scope>
    <source>
        <strain evidence="1 2">NRRL YB-4993</strain>
    </source>
</reference>
<proteinExistence type="predicted"/>
<dbReference type="EMBL" id="LXTC01000003">
    <property type="protein sequence ID" value="OBA21626.1"/>
    <property type="molecule type" value="Genomic_DNA"/>
</dbReference>
<sequence>MAGPPLLPQYASKKWRWIWGPTQHGGDAGWSQQAIPVPARRLDFLIEELDFLIEGLEGVVQLVGAAGWAWLGIDGHGWRECNCL</sequence>
<dbReference type="RefSeq" id="XP_018712136.1">
    <property type="nucleotide sequence ID" value="XM_018854827.1"/>
</dbReference>
<comment type="caution">
    <text evidence="1">The sequence shown here is derived from an EMBL/GenBank/DDBJ whole genome shotgun (WGS) entry which is preliminary data.</text>
</comment>
<evidence type="ECO:0000313" key="1">
    <source>
        <dbReference type="EMBL" id="OBA21626.1"/>
    </source>
</evidence>
<keyword evidence="2" id="KW-1185">Reference proteome</keyword>
<evidence type="ECO:0000313" key="2">
    <source>
        <dbReference type="Proteomes" id="UP000092555"/>
    </source>
</evidence>
<dbReference type="Proteomes" id="UP000092555">
    <property type="component" value="Unassembled WGS sequence"/>
</dbReference>
<dbReference type="GeneID" id="30027803"/>
<name>A0A1A0HCA7_9ASCO</name>
<accession>A0A1A0HCA7</accession>
<dbReference type="AlphaFoldDB" id="A0A1A0HCA7"/>
<gene>
    <name evidence="1" type="ORF">METBIDRAFT_189834</name>
</gene>
<protein>
    <submittedName>
        <fullName evidence="1">Uncharacterized protein</fullName>
    </submittedName>
</protein>
<organism evidence="1 2">
    <name type="scientific">Metschnikowia bicuspidata var. bicuspidata NRRL YB-4993</name>
    <dbReference type="NCBI Taxonomy" id="869754"/>
    <lineage>
        <taxon>Eukaryota</taxon>
        <taxon>Fungi</taxon>
        <taxon>Dikarya</taxon>
        <taxon>Ascomycota</taxon>
        <taxon>Saccharomycotina</taxon>
        <taxon>Pichiomycetes</taxon>
        <taxon>Metschnikowiaceae</taxon>
        <taxon>Metschnikowia</taxon>
    </lineage>
</organism>